<feature type="compositionally biased region" description="Low complexity" evidence="1">
    <location>
        <begin position="101"/>
        <end position="110"/>
    </location>
</feature>
<feature type="compositionally biased region" description="Basic residues" evidence="1">
    <location>
        <begin position="80"/>
        <end position="100"/>
    </location>
</feature>
<dbReference type="AlphaFoldDB" id="A0A7J7Y2Y3"/>
<protein>
    <submittedName>
        <fullName evidence="2">Synaptogyrin 3</fullName>
    </submittedName>
</protein>
<gene>
    <name evidence="2" type="ORF">mMyoMyo1_018655</name>
</gene>
<keyword evidence="3" id="KW-1185">Reference proteome</keyword>
<organism evidence="2 3">
    <name type="scientific">Myotis myotis</name>
    <name type="common">Greater mouse-eared bat</name>
    <name type="synonym">Vespertilio myotis</name>
    <dbReference type="NCBI Taxonomy" id="51298"/>
    <lineage>
        <taxon>Eukaryota</taxon>
        <taxon>Metazoa</taxon>
        <taxon>Chordata</taxon>
        <taxon>Craniata</taxon>
        <taxon>Vertebrata</taxon>
        <taxon>Euteleostomi</taxon>
        <taxon>Mammalia</taxon>
        <taxon>Eutheria</taxon>
        <taxon>Laurasiatheria</taxon>
        <taxon>Chiroptera</taxon>
        <taxon>Yangochiroptera</taxon>
        <taxon>Vespertilionidae</taxon>
        <taxon>Myotis</taxon>
    </lineage>
</organism>
<feature type="region of interest" description="Disordered" evidence="1">
    <location>
        <begin position="80"/>
        <end position="121"/>
    </location>
</feature>
<comment type="caution">
    <text evidence="2">The sequence shown here is derived from an EMBL/GenBank/DDBJ whole genome shotgun (WGS) entry which is preliminary data.</text>
</comment>
<proteinExistence type="predicted"/>
<evidence type="ECO:0000313" key="2">
    <source>
        <dbReference type="EMBL" id="KAF6356158.1"/>
    </source>
</evidence>
<evidence type="ECO:0000256" key="1">
    <source>
        <dbReference type="SAM" id="MobiDB-lite"/>
    </source>
</evidence>
<sequence>MEGASFGAGLAGAAVDPVSFAKRPQTLLRVVSWPSWGQSADVELNPRGVRHRRLRAHRQRGLRELRRRPGAALRLQRERRRLSLRRHARPRRLPRLRRLPAARPALPADQQRPRPAPRGAAGPGLLRGLVLLVVRGLLLPHQPVAAHGARAGHHAGGRRSAGRHRLQLLLHPQLGGAHPEGPAPVPPGHRHVDLCHRTAGHRGGPGLPWLPSGQRCGGHRDLPEPALHRDPGHQPQRVPGARLLVAGKPRPGLEGCPTDARPKASWDLPQVLLAQLQGWRGGHCGPSGAKRG</sequence>
<dbReference type="EMBL" id="JABWUV010000005">
    <property type="protein sequence ID" value="KAF6356158.1"/>
    <property type="molecule type" value="Genomic_DNA"/>
</dbReference>
<evidence type="ECO:0000313" key="3">
    <source>
        <dbReference type="Proteomes" id="UP000527355"/>
    </source>
</evidence>
<name>A0A7J7Y2Y3_MYOMY</name>
<dbReference type="Proteomes" id="UP000527355">
    <property type="component" value="Unassembled WGS sequence"/>
</dbReference>
<reference evidence="2 3" key="1">
    <citation type="journal article" date="2020" name="Nature">
        <title>Six reference-quality genomes reveal evolution of bat adaptations.</title>
        <authorList>
            <person name="Jebb D."/>
            <person name="Huang Z."/>
            <person name="Pippel M."/>
            <person name="Hughes G.M."/>
            <person name="Lavrichenko K."/>
            <person name="Devanna P."/>
            <person name="Winkler S."/>
            <person name="Jermiin L.S."/>
            <person name="Skirmuntt E.C."/>
            <person name="Katzourakis A."/>
            <person name="Burkitt-Gray L."/>
            <person name="Ray D.A."/>
            <person name="Sullivan K.A.M."/>
            <person name="Roscito J.G."/>
            <person name="Kirilenko B.M."/>
            <person name="Davalos L.M."/>
            <person name="Corthals A.P."/>
            <person name="Power M.L."/>
            <person name="Jones G."/>
            <person name="Ransome R.D."/>
            <person name="Dechmann D.K.N."/>
            <person name="Locatelli A.G."/>
            <person name="Puechmaille S.J."/>
            <person name="Fedrigo O."/>
            <person name="Jarvis E.D."/>
            <person name="Hiller M."/>
            <person name="Vernes S.C."/>
            <person name="Myers E.W."/>
            <person name="Teeling E.C."/>
        </authorList>
    </citation>
    <scope>NUCLEOTIDE SEQUENCE [LARGE SCALE GENOMIC DNA]</scope>
    <source>
        <strain evidence="2">MMyoMyo1</strain>
        <tissue evidence="2">Flight muscle</tissue>
    </source>
</reference>
<accession>A0A7J7Y2Y3</accession>